<dbReference type="InterPro" id="IPR055225">
    <property type="entry name" value="DNAJC11-like_beta-barrel"/>
</dbReference>
<dbReference type="PRINTS" id="PR00625">
    <property type="entry name" value="JDOMAIN"/>
</dbReference>
<dbReference type="EMBL" id="QGNW01001195">
    <property type="protein sequence ID" value="RVW50556.1"/>
    <property type="molecule type" value="Genomic_DNA"/>
</dbReference>
<dbReference type="AlphaFoldDB" id="A0A438ES34"/>
<reference evidence="3 4" key="1">
    <citation type="journal article" date="2018" name="PLoS Genet.">
        <title>Population sequencing reveals clonal diversity and ancestral inbreeding in the grapevine cultivar Chardonnay.</title>
        <authorList>
            <person name="Roach M.J."/>
            <person name="Johnson D.L."/>
            <person name="Bohlmann J."/>
            <person name="van Vuuren H.J."/>
            <person name="Jones S.J."/>
            <person name="Pretorius I.S."/>
            <person name="Schmidt S.A."/>
            <person name="Borneman A.R."/>
        </authorList>
    </citation>
    <scope>NUCLEOTIDE SEQUENCE [LARGE SCALE GENOMIC DNA]</scope>
    <source>
        <strain evidence="4">cv. Chardonnay</strain>
        <tissue evidence="3">Leaf</tissue>
    </source>
</reference>
<dbReference type="InterPro" id="IPR018253">
    <property type="entry name" value="DnaJ_domain_CS"/>
</dbReference>
<gene>
    <name evidence="3" type="primary">ATJ13_5</name>
    <name evidence="3" type="ORF">CK203_074505</name>
</gene>
<dbReference type="InterPro" id="IPR042162">
    <property type="entry name" value="AtJ13"/>
</dbReference>
<accession>A0A438ES34</accession>
<feature type="domain" description="J" evidence="2">
    <location>
        <begin position="1"/>
        <end position="32"/>
    </location>
</feature>
<dbReference type="Pfam" id="PF00226">
    <property type="entry name" value="DnaJ"/>
    <property type="match status" value="1"/>
</dbReference>
<dbReference type="PROSITE" id="PS00636">
    <property type="entry name" value="DNAJ_1"/>
    <property type="match status" value="1"/>
</dbReference>
<dbReference type="Pfam" id="PF22774">
    <property type="entry name" value="DNAJC11_beta-barrel"/>
    <property type="match status" value="1"/>
</dbReference>
<evidence type="ECO:0000256" key="1">
    <source>
        <dbReference type="SAM" id="Phobius"/>
    </source>
</evidence>
<dbReference type="Proteomes" id="UP000288805">
    <property type="component" value="Unassembled WGS sequence"/>
</dbReference>
<sequence>MKEIATENFQRICEAYEILSDEHKRQIYDIYGMEGLTAGLELGPKLNRAEEIKQEFERLRPNLSLPEFLNGDGIMIGMSMSSDLQAQISKRNAIAIGGNLAVNGNVGGGAATAVFRHQISSVSSIEFMASAGLRALIGIQTSRNLSLHSTATTGIAVSLRDGSINLTNAWTRQLSETTSGTHTLGLLGVYAIAFYLLFGGYVNIQLALGPESSVAVGWQKKEEKMSASGELKVILQLGNIDLVLPT</sequence>
<evidence type="ECO:0000259" key="2">
    <source>
        <dbReference type="PROSITE" id="PS50076"/>
    </source>
</evidence>
<keyword evidence="1" id="KW-0472">Membrane</keyword>
<evidence type="ECO:0000313" key="4">
    <source>
        <dbReference type="Proteomes" id="UP000288805"/>
    </source>
</evidence>
<protein>
    <submittedName>
        <fullName evidence="3">Chaperone protein dnaJ 13</fullName>
    </submittedName>
</protein>
<dbReference type="PANTHER" id="PTHR44914:SF1">
    <property type="entry name" value="CHAPERONE PROTEIN DNAJ 13"/>
    <property type="match status" value="1"/>
</dbReference>
<evidence type="ECO:0000313" key="3">
    <source>
        <dbReference type="EMBL" id="RVW50556.1"/>
    </source>
</evidence>
<dbReference type="InterPro" id="IPR036869">
    <property type="entry name" value="J_dom_sf"/>
</dbReference>
<keyword evidence="1" id="KW-1133">Transmembrane helix</keyword>
<keyword evidence="1" id="KW-0812">Transmembrane</keyword>
<dbReference type="PANTHER" id="PTHR44914">
    <property type="entry name" value="CHAPERONE PROTEIN DNAJ 13"/>
    <property type="match status" value="1"/>
</dbReference>
<dbReference type="Gene3D" id="1.10.287.110">
    <property type="entry name" value="DnaJ domain"/>
    <property type="match status" value="1"/>
</dbReference>
<organism evidence="3 4">
    <name type="scientific">Vitis vinifera</name>
    <name type="common">Grape</name>
    <dbReference type="NCBI Taxonomy" id="29760"/>
    <lineage>
        <taxon>Eukaryota</taxon>
        <taxon>Viridiplantae</taxon>
        <taxon>Streptophyta</taxon>
        <taxon>Embryophyta</taxon>
        <taxon>Tracheophyta</taxon>
        <taxon>Spermatophyta</taxon>
        <taxon>Magnoliopsida</taxon>
        <taxon>eudicotyledons</taxon>
        <taxon>Gunneridae</taxon>
        <taxon>Pentapetalae</taxon>
        <taxon>rosids</taxon>
        <taxon>Vitales</taxon>
        <taxon>Vitaceae</taxon>
        <taxon>Viteae</taxon>
        <taxon>Vitis</taxon>
    </lineage>
</organism>
<comment type="caution">
    <text evidence="3">The sequence shown here is derived from an EMBL/GenBank/DDBJ whole genome shotgun (WGS) entry which is preliminary data.</text>
</comment>
<feature type="transmembrane region" description="Helical" evidence="1">
    <location>
        <begin position="184"/>
        <end position="204"/>
    </location>
</feature>
<name>A0A438ES34_VITVI</name>
<dbReference type="PROSITE" id="PS50076">
    <property type="entry name" value="DNAJ_2"/>
    <property type="match status" value="1"/>
</dbReference>
<dbReference type="SUPFAM" id="SSF46565">
    <property type="entry name" value="Chaperone J-domain"/>
    <property type="match status" value="1"/>
</dbReference>
<proteinExistence type="predicted"/>
<dbReference type="InterPro" id="IPR001623">
    <property type="entry name" value="DnaJ_domain"/>
</dbReference>